<comment type="subcellular location">
    <subcellularLocation>
        <location evidence="1">Nucleus</location>
    </subcellularLocation>
</comment>
<keyword evidence="3" id="KW-0238">DNA-binding</keyword>
<dbReference type="Gene3D" id="3.30.890.10">
    <property type="entry name" value="Methyl-cpg-binding Protein 2, Chain A"/>
    <property type="match status" value="1"/>
</dbReference>
<keyword evidence="4" id="KW-0804">Transcription</keyword>
<organism evidence="8 9">
    <name type="scientific">Cinchona calisaya</name>
    <dbReference type="NCBI Taxonomy" id="153742"/>
    <lineage>
        <taxon>Eukaryota</taxon>
        <taxon>Viridiplantae</taxon>
        <taxon>Streptophyta</taxon>
        <taxon>Embryophyta</taxon>
        <taxon>Tracheophyta</taxon>
        <taxon>Spermatophyta</taxon>
        <taxon>Magnoliopsida</taxon>
        <taxon>eudicotyledons</taxon>
        <taxon>Gunneridae</taxon>
        <taxon>Pentapetalae</taxon>
        <taxon>asterids</taxon>
        <taxon>lamiids</taxon>
        <taxon>Gentianales</taxon>
        <taxon>Rubiaceae</taxon>
        <taxon>Cinchonoideae</taxon>
        <taxon>Cinchoneae</taxon>
        <taxon>Cinchona</taxon>
    </lineage>
</organism>
<keyword evidence="2" id="KW-0805">Transcription regulation</keyword>
<evidence type="ECO:0000256" key="6">
    <source>
        <dbReference type="SAM" id="MobiDB-lite"/>
    </source>
</evidence>
<evidence type="ECO:0000313" key="9">
    <source>
        <dbReference type="Proteomes" id="UP001630127"/>
    </source>
</evidence>
<dbReference type="Proteomes" id="UP001630127">
    <property type="component" value="Unassembled WGS sequence"/>
</dbReference>
<dbReference type="PANTHER" id="PTHR34067">
    <property type="entry name" value="OS04G0193200 PROTEIN"/>
    <property type="match status" value="1"/>
</dbReference>
<dbReference type="PROSITE" id="PS50982">
    <property type="entry name" value="MBD"/>
    <property type="match status" value="1"/>
</dbReference>
<accession>A0ABD3A0H1</accession>
<feature type="compositionally biased region" description="Basic and acidic residues" evidence="6">
    <location>
        <begin position="62"/>
        <end position="75"/>
    </location>
</feature>
<evidence type="ECO:0000256" key="5">
    <source>
        <dbReference type="ARBA" id="ARBA00023242"/>
    </source>
</evidence>
<dbReference type="GO" id="GO:0005634">
    <property type="term" value="C:nucleus"/>
    <property type="evidence" value="ECO:0007669"/>
    <property type="project" value="UniProtKB-SubCell"/>
</dbReference>
<feature type="region of interest" description="Disordered" evidence="6">
    <location>
        <begin position="52"/>
        <end position="168"/>
    </location>
</feature>
<evidence type="ECO:0000256" key="2">
    <source>
        <dbReference type="ARBA" id="ARBA00023015"/>
    </source>
</evidence>
<keyword evidence="9" id="KW-1185">Reference proteome</keyword>
<dbReference type="Pfam" id="PF01429">
    <property type="entry name" value="MBD"/>
    <property type="match status" value="1"/>
</dbReference>
<dbReference type="AlphaFoldDB" id="A0ABD3A0H1"/>
<feature type="compositionally biased region" description="Basic and acidic residues" evidence="6">
    <location>
        <begin position="117"/>
        <end position="130"/>
    </location>
</feature>
<dbReference type="InterPro" id="IPR016177">
    <property type="entry name" value="DNA-bd_dom_sf"/>
</dbReference>
<evidence type="ECO:0000256" key="4">
    <source>
        <dbReference type="ARBA" id="ARBA00023163"/>
    </source>
</evidence>
<dbReference type="InterPro" id="IPR001739">
    <property type="entry name" value="Methyl_CpG_DNA-bd"/>
</dbReference>
<reference evidence="8 9" key="1">
    <citation type="submission" date="2024-11" db="EMBL/GenBank/DDBJ databases">
        <title>A near-complete genome assembly of Cinchona calisaya.</title>
        <authorList>
            <person name="Lian D.C."/>
            <person name="Zhao X.W."/>
            <person name="Wei L."/>
        </authorList>
    </citation>
    <scope>NUCLEOTIDE SEQUENCE [LARGE SCALE GENOMIC DNA]</scope>
    <source>
        <tissue evidence="8">Nenye</tissue>
    </source>
</reference>
<dbReference type="EMBL" id="JBJUIK010000007">
    <property type="protein sequence ID" value="KAL3524257.1"/>
    <property type="molecule type" value="Genomic_DNA"/>
</dbReference>
<proteinExistence type="predicted"/>
<sequence length="402" mass="44376">MGHQEKSSFDWLPAGWRVQVTVRKSGKKDKYYIDPVSGHHFRSMKEVSRYFDTGKMGRRSSKPKEQDLTNLESRHNSLSSFAETEEEKTADSKAEQSIGNKSLKSDTAAMNNVSLPKADKLAQREKKESSSESTSTVTEVPLENLHTGNGLEATKSKKRKLDDKKGVDLPRRTSKRLAGIEVNLSLEPNTRVCRTAGRQITETDVNCDDKDKNLANTDEHVKRVKTGNKADKMQESLVVLPPGHVTSPEEHAKEGIAEFKVDKKPGVPVDLSFTDLWNDPCIEFAIKTLTGAMPIGDEKKVDVNQGSYSNLPDAVPGSCLDLPSKDVWSDPCFEFAVKMLTGEIDATMDTTLQQASHNSSEIIGHNGLTLSRFKSGLAGYSHACVSSRHPNVAETPVHKQQL</sequence>
<comment type="caution">
    <text evidence="8">The sequence shown here is derived from an EMBL/GenBank/DDBJ whole genome shotgun (WGS) entry which is preliminary data.</text>
</comment>
<evidence type="ECO:0000256" key="1">
    <source>
        <dbReference type="ARBA" id="ARBA00004123"/>
    </source>
</evidence>
<evidence type="ECO:0000313" key="8">
    <source>
        <dbReference type="EMBL" id="KAL3524257.1"/>
    </source>
</evidence>
<gene>
    <name evidence="8" type="ORF">ACH5RR_017091</name>
</gene>
<evidence type="ECO:0000256" key="3">
    <source>
        <dbReference type="ARBA" id="ARBA00023125"/>
    </source>
</evidence>
<dbReference type="GO" id="GO:0003677">
    <property type="term" value="F:DNA binding"/>
    <property type="evidence" value="ECO:0007669"/>
    <property type="project" value="UniProtKB-KW"/>
</dbReference>
<dbReference type="SUPFAM" id="SSF54171">
    <property type="entry name" value="DNA-binding domain"/>
    <property type="match status" value="1"/>
</dbReference>
<dbReference type="InterPro" id="IPR038945">
    <property type="entry name" value="MBD13-like"/>
</dbReference>
<evidence type="ECO:0000259" key="7">
    <source>
        <dbReference type="PROSITE" id="PS50982"/>
    </source>
</evidence>
<feature type="compositionally biased region" description="Low complexity" evidence="6">
    <location>
        <begin position="131"/>
        <end position="140"/>
    </location>
</feature>
<dbReference type="PANTHER" id="PTHR34067:SF22">
    <property type="entry name" value="METHYL-CPG-BINDING DOMAIN-CONTAINING PROTEIN 13-LIKE"/>
    <property type="match status" value="1"/>
</dbReference>
<protein>
    <recommendedName>
        <fullName evidence="7">MBD domain-containing protein</fullName>
    </recommendedName>
</protein>
<feature type="domain" description="MBD" evidence="7">
    <location>
        <begin position="2"/>
        <end position="73"/>
    </location>
</feature>
<name>A0ABD3A0H1_9GENT</name>
<keyword evidence="5" id="KW-0539">Nucleus</keyword>